<feature type="chain" id="PRO_5045168281" description="Gamma tubulin complex component C-terminal domain-containing protein" evidence="6">
    <location>
        <begin position="18"/>
        <end position="1328"/>
    </location>
</feature>
<dbReference type="InterPro" id="IPR042241">
    <property type="entry name" value="GCP_C_sf"/>
</dbReference>
<dbReference type="PANTHER" id="PTHR19302:SF70">
    <property type="entry name" value="GAMMA-TUBULIN COMPLEX COMPONENT 6"/>
    <property type="match status" value="1"/>
</dbReference>
<keyword evidence="6" id="KW-0732">Signal</keyword>
<evidence type="ECO:0000259" key="7">
    <source>
        <dbReference type="Pfam" id="PF04130"/>
    </source>
</evidence>
<dbReference type="EMBL" id="JBAHYK010000232">
    <property type="protein sequence ID" value="KAL0576300.1"/>
    <property type="molecule type" value="Genomic_DNA"/>
</dbReference>
<comment type="subcellular location">
    <subcellularLocation>
        <location evidence="1">Cytoplasm</location>
        <location evidence="1">Cytoskeleton</location>
    </subcellularLocation>
</comment>
<dbReference type="PANTHER" id="PTHR19302">
    <property type="entry name" value="GAMMA TUBULIN COMPLEX PROTEIN"/>
    <property type="match status" value="1"/>
</dbReference>
<accession>A0ABR3FM11</accession>
<dbReference type="InterPro" id="IPR029058">
    <property type="entry name" value="AB_hydrolase_fold"/>
</dbReference>
<organism evidence="8 9">
    <name type="scientific">Marasmius crinis-equi</name>
    <dbReference type="NCBI Taxonomy" id="585013"/>
    <lineage>
        <taxon>Eukaryota</taxon>
        <taxon>Fungi</taxon>
        <taxon>Dikarya</taxon>
        <taxon>Basidiomycota</taxon>
        <taxon>Agaricomycotina</taxon>
        <taxon>Agaricomycetes</taxon>
        <taxon>Agaricomycetidae</taxon>
        <taxon>Agaricales</taxon>
        <taxon>Marasmiineae</taxon>
        <taxon>Marasmiaceae</taxon>
        <taxon>Marasmius</taxon>
    </lineage>
</organism>
<evidence type="ECO:0000256" key="2">
    <source>
        <dbReference type="ARBA" id="ARBA00010337"/>
    </source>
</evidence>
<evidence type="ECO:0000313" key="8">
    <source>
        <dbReference type="EMBL" id="KAL0576300.1"/>
    </source>
</evidence>
<sequence>MLSLLSALAFTTLLAQAISLWDPTGPYHVAYTQHVFNHTTPNDPTKPGNIVLLTIYYPTLQVPNDTVPYIDPISDNIYGGTLGFPNGSLSALTTNLQFQGPTLLGTSPEFGNGTSPYPTIIFLPGAGLPTLTYTAFQSELASYGYCVIGIDHPGEAPFVQLPFGGDGIYGYPDFFSYPPTPEEAFAVYNFRITDVLAVMSDPFLPSLIHTYGAPFNTTHFGVFGHSIGGSGAAGIMAANDTAAALFKAGGNIDGTLFQLLNETLFPDPTIVPADLERPFLELASEVHFNGSERAAFDQTWTYFEEGQTGWWRSLQVNRTRHLDFSDISLWVDRLGQRNGTPGTYVGSSDGGRTTEIYSSVVRKFIGYIEGKENALEETEEFYEGIPEQWWEHDGSGTRRARRVNRDEDYVLHVVHNMTSRLFPTVATADETFEAFDSAHLLRLRPLYSSFFVPPLLDKPQDPIIDTLKRSTGYDNTRGDNEPVPFKESSHKLYPLKLVVQDDFKKVVLDDALDMWDAAVKRGNAAQSQIRSWDGLQTSYSVPSSSTGFLSEQDGVMFAAARHHLDPQIQSEDTEVLYIFKDDLLRSLKMTMLGASTSLHEWDTTSETFMDRKSQDGRSRTIILFGKDKVISDETSGTGPTLHAFAHALSTCLASLRDLLDNCPPAEYGTATDDDLCAILAEYEPHREVLLALLSLCRRELNSSPSAYTALPDTAQTFLSHLFSALDAHLERKSPRIMNAIFAFLLAETSKHYMEAVCQSVGYYPAGQPGGGDSDQEELRHFPGFFSSELVSALPTARRSLKLLRAARPDHPILVEQQRTPIDWVWSKTAIEAAFSDRLPTTVSQSLVDSETDEEPTPRVSYKPELMQFRTFDLQPGSGIGHSCFDRNHTNVAEVRLRAFIQDFPETLPAIAPTLTHLATLILKPLLSHSSTLSSTLLSIFLTLPPPLNLQAHLKLMQSYMLLTSPSFKSRLSAAIFSDSLDFTVSGKDRQLFSLGSHRRAYRRSEVMQDKVWAVGLAPALLERDIWPPNDADLSFFLRTVIYDSFDATGEDSRQQAVEEVENRLGFAIRGSEGKDEWSNPSVVEALDFLYMEYKPPSPLDVVITGDIIFKYQRLYALLLRVLRVEAAIAAVFRMSRPSAAPLFPTLAQPRKLLLHFRFISQQFVGCISEYIYDTAIGGNFGPFLNKLHYRDKMPFPDVFSLAEAHSDVMDNILTACLTRTSQRIAGALLRDCLNTILQFAIIVGELHRGRMKEYEAAPAVEDLFNKLRKKVASLIKALGTMVDKRTDSSALIDGTRGGSHAHGPVGGTEALSHLLTRLDFGEWWFKFS</sequence>
<keyword evidence="4" id="KW-0493">Microtubule</keyword>
<evidence type="ECO:0000313" key="9">
    <source>
        <dbReference type="Proteomes" id="UP001465976"/>
    </source>
</evidence>
<dbReference type="Gene3D" id="3.40.50.1820">
    <property type="entry name" value="alpha/beta hydrolase"/>
    <property type="match status" value="1"/>
</dbReference>
<evidence type="ECO:0000256" key="3">
    <source>
        <dbReference type="ARBA" id="ARBA00022490"/>
    </source>
</evidence>
<keyword evidence="5" id="KW-0206">Cytoskeleton</keyword>
<keyword evidence="3" id="KW-0963">Cytoplasm</keyword>
<dbReference type="SUPFAM" id="SSF53474">
    <property type="entry name" value="alpha/beta-Hydrolases"/>
    <property type="match status" value="1"/>
</dbReference>
<evidence type="ECO:0000256" key="1">
    <source>
        <dbReference type="ARBA" id="ARBA00004245"/>
    </source>
</evidence>
<feature type="signal peptide" evidence="6">
    <location>
        <begin position="1"/>
        <end position="17"/>
    </location>
</feature>
<gene>
    <name evidence="8" type="ORF">V5O48_005676</name>
</gene>
<dbReference type="Proteomes" id="UP001465976">
    <property type="component" value="Unassembled WGS sequence"/>
</dbReference>
<comment type="caution">
    <text evidence="8">The sequence shown here is derived from an EMBL/GenBank/DDBJ whole genome shotgun (WGS) entry which is preliminary data.</text>
</comment>
<dbReference type="Gene3D" id="1.20.120.1900">
    <property type="entry name" value="Gamma-tubulin complex, C-terminal domain"/>
    <property type="match status" value="1"/>
</dbReference>
<evidence type="ECO:0000256" key="4">
    <source>
        <dbReference type="ARBA" id="ARBA00022701"/>
    </source>
</evidence>
<dbReference type="Pfam" id="PF04130">
    <property type="entry name" value="GCP_C_terminal"/>
    <property type="match status" value="1"/>
</dbReference>
<keyword evidence="9" id="KW-1185">Reference proteome</keyword>
<protein>
    <recommendedName>
        <fullName evidence="7">Gamma tubulin complex component C-terminal domain-containing protein</fullName>
    </recommendedName>
</protein>
<dbReference type="InterPro" id="IPR040457">
    <property type="entry name" value="GCP_C"/>
</dbReference>
<name>A0ABR3FM11_9AGAR</name>
<proteinExistence type="inferred from homology"/>
<evidence type="ECO:0000256" key="5">
    <source>
        <dbReference type="ARBA" id="ARBA00023212"/>
    </source>
</evidence>
<dbReference type="InterPro" id="IPR007259">
    <property type="entry name" value="GCP"/>
</dbReference>
<evidence type="ECO:0000256" key="6">
    <source>
        <dbReference type="SAM" id="SignalP"/>
    </source>
</evidence>
<feature type="domain" description="Gamma tubulin complex component C-terminal" evidence="7">
    <location>
        <begin position="949"/>
        <end position="1324"/>
    </location>
</feature>
<reference evidence="8 9" key="1">
    <citation type="submission" date="2024-02" db="EMBL/GenBank/DDBJ databases">
        <title>A draft genome for the cacao thread blight pathogen Marasmius crinis-equi.</title>
        <authorList>
            <person name="Cohen S.P."/>
            <person name="Baruah I.K."/>
            <person name="Amoako-Attah I."/>
            <person name="Bukari Y."/>
            <person name="Meinhardt L.W."/>
            <person name="Bailey B.A."/>
        </authorList>
    </citation>
    <scope>NUCLEOTIDE SEQUENCE [LARGE SCALE GENOMIC DNA]</scope>
    <source>
        <strain evidence="8 9">GH-76</strain>
    </source>
</reference>
<comment type="similarity">
    <text evidence="2">Belongs to the TUBGCP family.</text>
</comment>